<dbReference type="RefSeq" id="WP_114585455.1">
    <property type="nucleotide sequence ID" value="NZ_CP031150.1"/>
</dbReference>
<organism evidence="2 3">
    <name type="scientific">Haloplanus rubicundus</name>
    <dbReference type="NCBI Taxonomy" id="1547898"/>
    <lineage>
        <taxon>Archaea</taxon>
        <taxon>Methanobacteriati</taxon>
        <taxon>Methanobacteriota</taxon>
        <taxon>Stenosarchaea group</taxon>
        <taxon>Halobacteria</taxon>
        <taxon>Halobacteriales</taxon>
        <taxon>Haloferacaceae</taxon>
        <taxon>Haloplanus</taxon>
    </lineage>
</organism>
<gene>
    <name evidence="2" type="ORF">DU500_07660</name>
</gene>
<dbReference type="SMART" id="SM00564">
    <property type="entry name" value="PQQ"/>
    <property type="match status" value="4"/>
</dbReference>
<dbReference type="SUPFAM" id="SSF50998">
    <property type="entry name" value="Quinoprotein alcohol dehydrogenase-like"/>
    <property type="match status" value="1"/>
</dbReference>
<evidence type="ECO:0000313" key="3">
    <source>
        <dbReference type="Proteomes" id="UP000253273"/>
    </source>
</evidence>
<name>A0A345E294_9EURY</name>
<dbReference type="GeneID" id="37283251"/>
<dbReference type="KEGG" id="haj:DU500_07660"/>
<sequence length="230" mass="24736">MWGNLSRRQVLSAVGASLGWATVSGRVRGRGSPDGLVYATSETGELVAFSVATGERQWGYEFPNNSELVAEKGGPPLVWNGTVYLSARRQLHAVDAATGEREWAFEGRNPATWPPTVHDGTVYVVNNTGGQTALREEGDLESYGELPMYALDAETGERKWRTESPMLSGHCQAPLVYDGTVFVLGAHALGGTVSAYDAETGVQRWGQISPYGDLPAFNPMYGPVEVDGIV</sequence>
<dbReference type="Pfam" id="PF13360">
    <property type="entry name" value="PQQ_2"/>
    <property type="match status" value="2"/>
</dbReference>
<evidence type="ECO:0000313" key="2">
    <source>
        <dbReference type="EMBL" id="AXG06316.1"/>
    </source>
</evidence>
<accession>A0A345E294</accession>
<dbReference type="Proteomes" id="UP000253273">
    <property type="component" value="Chromosome"/>
</dbReference>
<dbReference type="EMBL" id="CP031150">
    <property type="protein sequence ID" value="AXG06316.1"/>
    <property type="molecule type" value="Genomic_DNA"/>
</dbReference>
<dbReference type="AlphaFoldDB" id="A0A345E294"/>
<feature type="domain" description="Pyrrolo-quinoline quinone repeat" evidence="1">
    <location>
        <begin position="148"/>
        <end position="206"/>
    </location>
</feature>
<feature type="domain" description="Pyrrolo-quinoline quinone repeat" evidence="1">
    <location>
        <begin position="72"/>
        <end position="135"/>
    </location>
</feature>
<reference evidence="2 3" key="1">
    <citation type="submission" date="2018-07" db="EMBL/GenBank/DDBJ databases">
        <title>Genome sequences of Haloplanus sp. CBA1113.</title>
        <authorList>
            <person name="Kim Y.B."/>
            <person name="Roh S.W."/>
        </authorList>
    </citation>
    <scope>NUCLEOTIDE SEQUENCE [LARGE SCALE GENOMIC DNA]</scope>
    <source>
        <strain evidence="2 3">CBA1113</strain>
    </source>
</reference>
<proteinExistence type="predicted"/>
<protein>
    <recommendedName>
        <fullName evidence="1">Pyrrolo-quinoline quinone repeat domain-containing protein</fullName>
    </recommendedName>
</protein>
<dbReference type="PANTHER" id="PTHR34512:SF30">
    <property type="entry name" value="OUTER MEMBRANE PROTEIN ASSEMBLY FACTOR BAMB"/>
    <property type="match status" value="1"/>
</dbReference>
<dbReference type="InterPro" id="IPR018391">
    <property type="entry name" value="PQQ_b-propeller_rpt"/>
</dbReference>
<evidence type="ECO:0000259" key="1">
    <source>
        <dbReference type="Pfam" id="PF13360"/>
    </source>
</evidence>
<dbReference type="InterPro" id="IPR011047">
    <property type="entry name" value="Quinoprotein_ADH-like_sf"/>
</dbReference>
<dbReference type="InterPro" id="IPR015943">
    <property type="entry name" value="WD40/YVTN_repeat-like_dom_sf"/>
</dbReference>
<dbReference type="InterPro" id="IPR002372">
    <property type="entry name" value="PQQ_rpt_dom"/>
</dbReference>
<dbReference type="Gene3D" id="2.130.10.10">
    <property type="entry name" value="YVTN repeat-like/Quinoprotein amine dehydrogenase"/>
    <property type="match status" value="1"/>
</dbReference>
<keyword evidence="3" id="KW-1185">Reference proteome</keyword>
<dbReference type="PANTHER" id="PTHR34512">
    <property type="entry name" value="CELL SURFACE PROTEIN"/>
    <property type="match status" value="1"/>
</dbReference>